<keyword evidence="2" id="KW-0732">Signal</keyword>
<keyword evidence="4" id="KW-1185">Reference proteome</keyword>
<accession>A0A177L0K4</accession>
<evidence type="ECO:0000313" key="4">
    <source>
        <dbReference type="Proteomes" id="UP000076935"/>
    </source>
</evidence>
<comment type="caution">
    <text evidence="3">The sequence shown here is derived from an EMBL/GenBank/DDBJ whole genome shotgun (WGS) entry which is preliminary data.</text>
</comment>
<gene>
    <name evidence="3" type="ORF">AWH49_18655</name>
</gene>
<dbReference type="AlphaFoldDB" id="A0A177L0K4"/>
<feature type="signal peptide" evidence="2">
    <location>
        <begin position="1"/>
        <end position="22"/>
    </location>
</feature>
<evidence type="ECO:0008006" key="5">
    <source>
        <dbReference type="Google" id="ProtNLM"/>
    </source>
</evidence>
<evidence type="ECO:0000256" key="1">
    <source>
        <dbReference type="SAM" id="MobiDB-lite"/>
    </source>
</evidence>
<dbReference type="EMBL" id="LQWY01000066">
    <property type="protein sequence ID" value="OAH59169.1"/>
    <property type="molecule type" value="Genomic_DNA"/>
</dbReference>
<name>A0A177L0K4_9BACI</name>
<reference evidence="3 4" key="1">
    <citation type="submission" date="2016-01" db="EMBL/GenBank/DDBJ databases">
        <title>Investigation of taxonomic status of Bacillus aminovorans.</title>
        <authorList>
            <person name="Verma A."/>
            <person name="Pal Y."/>
            <person name="Krishnamurthi S."/>
        </authorList>
    </citation>
    <scope>NUCLEOTIDE SEQUENCE [LARGE SCALE GENOMIC DNA]</scope>
    <source>
        <strain evidence="3 4">DSM 1314</strain>
    </source>
</reference>
<dbReference type="Proteomes" id="UP000076935">
    <property type="component" value="Unassembled WGS sequence"/>
</dbReference>
<feature type="chain" id="PRO_5008066537" description="DUF4352 domain-containing protein" evidence="2">
    <location>
        <begin position="23"/>
        <end position="204"/>
    </location>
</feature>
<dbReference type="RefSeq" id="WP_063966507.1">
    <property type="nucleotide sequence ID" value="NZ_JBCNAN010000052.1"/>
</dbReference>
<organism evidence="3 4">
    <name type="scientific">Domibacillus aminovorans</name>
    <dbReference type="NCBI Taxonomy" id="29332"/>
    <lineage>
        <taxon>Bacteria</taxon>
        <taxon>Bacillati</taxon>
        <taxon>Bacillota</taxon>
        <taxon>Bacilli</taxon>
        <taxon>Bacillales</taxon>
        <taxon>Bacillaceae</taxon>
        <taxon>Domibacillus</taxon>
    </lineage>
</organism>
<proteinExistence type="predicted"/>
<feature type="compositionally biased region" description="Acidic residues" evidence="1">
    <location>
        <begin position="23"/>
        <end position="35"/>
    </location>
</feature>
<dbReference type="PROSITE" id="PS51257">
    <property type="entry name" value="PROKAR_LIPOPROTEIN"/>
    <property type="match status" value="1"/>
</dbReference>
<evidence type="ECO:0000256" key="2">
    <source>
        <dbReference type="SAM" id="SignalP"/>
    </source>
</evidence>
<sequence>MKNKLGLSALTLLLNAGLAACSDDTEPGDPPPIEESETKELATTKNDNKDDPNTITDETVTYKTIKKSKATEPITSGPFTLSLQSTSSSAEFTGETAEFYGIKNINYVQVIMDIAHTTEATDTFQGRFIKIITNTGEHIDPDITFSDMINGEVYGKVDLTGSYVYVLQNSQPEDIKWIRVLIDPPHDENKSEIGEPFDIRVDFQ</sequence>
<protein>
    <recommendedName>
        <fullName evidence="5">DUF4352 domain-containing protein</fullName>
    </recommendedName>
</protein>
<evidence type="ECO:0000313" key="3">
    <source>
        <dbReference type="EMBL" id="OAH59169.1"/>
    </source>
</evidence>
<feature type="compositionally biased region" description="Basic and acidic residues" evidence="1">
    <location>
        <begin position="36"/>
        <end position="52"/>
    </location>
</feature>
<feature type="region of interest" description="Disordered" evidence="1">
    <location>
        <begin position="20"/>
        <end position="55"/>
    </location>
</feature>